<feature type="domain" description="DUF4350" evidence="3">
    <location>
        <begin position="79"/>
        <end position="255"/>
    </location>
</feature>
<comment type="caution">
    <text evidence="4">The sequence shown here is derived from an EMBL/GenBank/DDBJ whole genome shotgun (WGS) entry which is preliminary data.</text>
</comment>
<protein>
    <submittedName>
        <fullName evidence="4">DUF4350 domain-containing protein</fullName>
    </submittedName>
</protein>
<feature type="transmembrane region" description="Helical" evidence="2">
    <location>
        <begin position="51"/>
        <end position="69"/>
    </location>
</feature>
<gene>
    <name evidence="4" type="ORF">RM780_23940</name>
</gene>
<evidence type="ECO:0000259" key="3">
    <source>
        <dbReference type="Pfam" id="PF14258"/>
    </source>
</evidence>
<evidence type="ECO:0000313" key="4">
    <source>
        <dbReference type="EMBL" id="MDT0309981.1"/>
    </source>
</evidence>
<dbReference type="Pfam" id="PF14258">
    <property type="entry name" value="DUF4350"/>
    <property type="match status" value="1"/>
</dbReference>
<feature type="compositionally biased region" description="Low complexity" evidence="1">
    <location>
        <begin position="1"/>
        <end position="24"/>
    </location>
</feature>
<sequence length="427" mass="43280">MTAPAPAGPEPAATTGVAPDVPADASPPPDAPAGTAVSPTARQLWRRGRGLLIALALLVVTGLLIALLTSGESAALHPRSAAQNGSRAVAELLAGHGVRTTLATTADEAARAAGPGTTLLIARPDALTDRARDTLARAAGAEGARTVLIAPAQDALDAFAPGVLAAAPAPAQEREPRCAEDAPRRAGSARLGGYRYAVPPGQDTNAGCYPADGLPTLVTLPREGGGAVVLMGTPEPLYNEHLDEDGNASLALQLLGAHAELVWYLPSGQDAPEGGDGLLSLVDPGWRWATLQLAIAAALAALWRGRRLGPVVPEALPVVVPAAETTEGHARLYHRAGARDRAAAALRAAARARLAPLVGLPPAAAHAPETLPGAVAAHTGDAPPELTALLFGPPPRDDQALIRLADALDALERRVAATGTPDPDATR</sequence>
<proteinExistence type="predicted"/>
<accession>A0ABU2LEI9</accession>
<keyword evidence="2" id="KW-1133">Transmembrane helix</keyword>
<organism evidence="4 5">
    <name type="scientific">Streptomyces boetiae</name>
    <dbReference type="NCBI Taxonomy" id="3075541"/>
    <lineage>
        <taxon>Bacteria</taxon>
        <taxon>Bacillati</taxon>
        <taxon>Actinomycetota</taxon>
        <taxon>Actinomycetes</taxon>
        <taxon>Kitasatosporales</taxon>
        <taxon>Streptomycetaceae</taxon>
        <taxon>Streptomyces</taxon>
    </lineage>
</organism>
<dbReference type="RefSeq" id="WP_311632955.1">
    <property type="nucleotide sequence ID" value="NZ_JAVREN010000052.1"/>
</dbReference>
<evidence type="ECO:0000313" key="5">
    <source>
        <dbReference type="Proteomes" id="UP001183388"/>
    </source>
</evidence>
<name>A0ABU2LEI9_9ACTN</name>
<reference evidence="5" key="1">
    <citation type="submission" date="2023-07" db="EMBL/GenBank/DDBJ databases">
        <title>30 novel species of actinomycetes from the DSMZ collection.</title>
        <authorList>
            <person name="Nouioui I."/>
        </authorList>
    </citation>
    <scope>NUCLEOTIDE SEQUENCE [LARGE SCALE GENOMIC DNA]</scope>
    <source>
        <strain evidence="5">DSM 44917</strain>
    </source>
</reference>
<dbReference type="InterPro" id="IPR025646">
    <property type="entry name" value="DUF4350"/>
</dbReference>
<keyword evidence="5" id="KW-1185">Reference proteome</keyword>
<keyword evidence="2" id="KW-0472">Membrane</keyword>
<dbReference type="EMBL" id="JAVREN010000052">
    <property type="protein sequence ID" value="MDT0309981.1"/>
    <property type="molecule type" value="Genomic_DNA"/>
</dbReference>
<keyword evidence="2" id="KW-0812">Transmembrane</keyword>
<evidence type="ECO:0000256" key="1">
    <source>
        <dbReference type="SAM" id="MobiDB-lite"/>
    </source>
</evidence>
<dbReference type="Proteomes" id="UP001183388">
    <property type="component" value="Unassembled WGS sequence"/>
</dbReference>
<evidence type="ECO:0000256" key="2">
    <source>
        <dbReference type="SAM" id="Phobius"/>
    </source>
</evidence>
<feature type="region of interest" description="Disordered" evidence="1">
    <location>
        <begin position="1"/>
        <end position="38"/>
    </location>
</feature>